<comment type="caution">
    <text evidence="1">The sequence shown here is derived from an EMBL/GenBank/DDBJ whole genome shotgun (WGS) entry which is preliminary data.</text>
</comment>
<accession>A0A2T6ZG45</accession>
<evidence type="ECO:0000313" key="1">
    <source>
        <dbReference type="EMBL" id="PUU74394.1"/>
    </source>
</evidence>
<sequence>MPSLKTVKASKPDCVSPWQCTARHRTVSDLPKPIPSSAIFQPPRFSYRIVSIATSSCQTDKKPDRPMNGAIVGFQVSPGSLRWSLRENMVGRQTGAGHIAKADLHDGRFGRKGRKGKEKKKKTWFAIREVHHRIVPYSCTLLANSKSIWKSRRQASRDCPSTRVCGSWQHHEFRILILYCAFGIGGYQS</sequence>
<dbReference type="EMBL" id="NESQ01000303">
    <property type="protein sequence ID" value="PUU74394.1"/>
    <property type="molecule type" value="Genomic_DNA"/>
</dbReference>
<evidence type="ECO:0000313" key="2">
    <source>
        <dbReference type="Proteomes" id="UP000244722"/>
    </source>
</evidence>
<reference evidence="1 2" key="1">
    <citation type="submission" date="2017-04" db="EMBL/GenBank/DDBJ databases">
        <title>Draft genome sequence of Tuber borchii Vittad., a whitish edible truffle.</title>
        <authorList>
            <consortium name="DOE Joint Genome Institute"/>
            <person name="Murat C."/>
            <person name="Kuo A."/>
            <person name="Barry K.W."/>
            <person name="Clum A."/>
            <person name="Dockter R.B."/>
            <person name="Fauchery L."/>
            <person name="Iotti M."/>
            <person name="Kohler A."/>
            <person name="Labutti K."/>
            <person name="Lindquist E.A."/>
            <person name="Lipzen A."/>
            <person name="Ohm R.A."/>
            <person name="Wang M."/>
            <person name="Grigoriev I.V."/>
            <person name="Zambonelli A."/>
            <person name="Martin F.M."/>
        </authorList>
    </citation>
    <scope>NUCLEOTIDE SEQUENCE [LARGE SCALE GENOMIC DNA]</scope>
    <source>
        <strain evidence="1 2">Tbo3840</strain>
    </source>
</reference>
<name>A0A2T6ZG45_TUBBO</name>
<dbReference type="Proteomes" id="UP000244722">
    <property type="component" value="Unassembled WGS sequence"/>
</dbReference>
<proteinExistence type="predicted"/>
<protein>
    <submittedName>
        <fullName evidence="1">Uncharacterized protein</fullName>
    </submittedName>
</protein>
<gene>
    <name evidence="1" type="ORF">B9Z19DRAFT_454665</name>
</gene>
<dbReference type="AlphaFoldDB" id="A0A2T6ZG45"/>
<keyword evidence="2" id="KW-1185">Reference proteome</keyword>
<organism evidence="1 2">
    <name type="scientific">Tuber borchii</name>
    <name type="common">White truffle</name>
    <dbReference type="NCBI Taxonomy" id="42251"/>
    <lineage>
        <taxon>Eukaryota</taxon>
        <taxon>Fungi</taxon>
        <taxon>Dikarya</taxon>
        <taxon>Ascomycota</taxon>
        <taxon>Pezizomycotina</taxon>
        <taxon>Pezizomycetes</taxon>
        <taxon>Pezizales</taxon>
        <taxon>Tuberaceae</taxon>
        <taxon>Tuber</taxon>
    </lineage>
</organism>